<feature type="chain" id="PRO_5045920026" description="Glutathione hydrolase proenzyme" evidence="10">
    <location>
        <begin position="25"/>
        <end position="591"/>
    </location>
</feature>
<dbReference type="EC" id="2.3.2.2" evidence="9"/>
<keyword evidence="12" id="KW-1185">Reference proteome</keyword>
<dbReference type="GO" id="GO:0103068">
    <property type="term" value="F:leukotriene C4 gamma-glutamyl transferase activity"/>
    <property type="evidence" value="ECO:0007669"/>
    <property type="project" value="UniProtKB-EC"/>
</dbReference>
<comment type="PTM">
    <text evidence="9">Cleaved by autocatalysis into a large and a small subunit.</text>
</comment>
<dbReference type="PANTHER" id="PTHR43199:SF1">
    <property type="entry name" value="GLUTATHIONE HYDROLASE PROENZYME"/>
    <property type="match status" value="1"/>
</dbReference>
<keyword evidence="5 9" id="KW-0378">Hydrolase</keyword>
<dbReference type="PANTHER" id="PTHR43199">
    <property type="entry name" value="GLUTATHIONE HYDROLASE"/>
    <property type="match status" value="1"/>
</dbReference>
<comment type="catalytic activity">
    <reaction evidence="2 9">
        <text>glutathione + H2O = L-cysteinylglycine + L-glutamate</text>
        <dbReference type="Rhea" id="RHEA:28807"/>
        <dbReference type="ChEBI" id="CHEBI:15377"/>
        <dbReference type="ChEBI" id="CHEBI:29985"/>
        <dbReference type="ChEBI" id="CHEBI:57925"/>
        <dbReference type="ChEBI" id="CHEBI:61694"/>
        <dbReference type="EC" id="3.4.19.13"/>
    </reaction>
</comment>
<dbReference type="Pfam" id="PF01019">
    <property type="entry name" value="G_glu_transpept"/>
    <property type="match status" value="1"/>
</dbReference>
<gene>
    <name evidence="11" type="primary">ggt</name>
    <name evidence="11" type="ORF">RB624_17590</name>
</gene>
<evidence type="ECO:0000256" key="2">
    <source>
        <dbReference type="ARBA" id="ARBA00001089"/>
    </source>
</evidence>
<accession>A0ABU0XVX0</accession>
<evidence type="ECO:0000256" key="6">
    <source>
        <dbReference type="ARBA" id="ARBA00023145"/>
    </source>
</evidence>
<comment type="caution">
    <text evidence="11">The sequence shown here is derived from an EMBL/GenBank/DDBJ whole genome shotgun (WGS) entry which is preliminary data.</text>
</comment>
<evidence type="ECO:0000256" key="7">
    <source>
        <dbReference type="ARBA" id="ARBA00023315"/>
    </source>
</evidence>
<evidence type="ECO:0000313" key="12">
    <source>
        <dbReference type="Proteomes" id="UP001237592"/>
    </source>
</evidence>
<evidence type="ECO:0000256" key="1">
    <source>
        <dbReference type="ARBA" id="ARBA00001049"/>
    </source>
</evidence>
<dbReference type="EC" id="3.4.19.13" evidence="9"/>
<dbReference type="InterPro" id="IPR043137">
    <property type="entry name" value="GGT_ssub_C"/>
</dbReference>
<dbReference type="InterPro" id="IPR051792">
    <property type="entry name" value="GGT_bact"/>
</dbReference>
<comment type="similarity">
    <text evidence="3 9">Belongs to the gamma-glutamyltransferase family.</text>
</comment>
<dbReference type="Gene3D" id="3.60.20.40">
    <property type="match status" value="1"/>
</dbReference>
<evidence type="ECO:0000256" key="5">
    <source>
        <dbReference type="ARBA" id="ARBA00022801"/>
    </source>
</evidence>
<sequence length="591" mass="62419">MITLKPLALSLTLLGALAASPVFAEVPQKAPEIATAYAEKSGWAAQKFMVAAANPLAADAGYQMLKKGGSAIDAAIATQLVLTLVEPQSSGIGGGAFLLYSTAKGVQAFDGRETAPASADEHLFQNADGSPVSRATGVVGGRSVGAPGVLRMLELAHKEHGKLPWATLFGPAIKLAHGGFPVSQRLNGLLNWDQALKRDPVAAAYFYDKEGKAWPVGHVLKNPQLARTLREIARGGADAFYQGRIARDIAAKVAAHPTNPGKLTAQDIAGYRAKVREPVCSDYKAWTVCGMPPPSSGGIAIAQMLGMLEVKDIRPYAPVDGVLDAQAIHLFSEAGRLAYADRNRYVADTDFVPLPGNGIASMLDKTYLAQRASLIGDKSMGKAMPGTPPGMQVAWGMDNALQRPSTSHLVAVDAFGGGLSMTTSVEDAFGSRQMVDGFLLNNQLTDFSFDSRDADGPIANRVEAGKRPRSAMSPTLVFEKGTHKLVLATGSPGGSSIINYVAKVLVGTMDWGMNVQQAINLPNFGSRNGPTELEKGRAPAAQVEALQAMGHEVRVIEQNSGLQGIMRLNAHGKDFWFGGADPRREGMVRGD</sequence>
<keyword evidence="6 9" id="KW-0865">Zymogen</keyword>
<evidence type="ECO:0000256" key="8">
    <source>
        <dbReference type="ARBA" id="ARBA00047417"/>
    </source>
</evidence>
<reference evidence="11 12" key="1">
    <citation type="submission" date="2023-08" db="EMBL/GenBank/DDBJ databases">
        <title>Draft genome sequence of Janthinobacterium lividum.</title>
        <authorList>
            <person name="Chun B.H."/>
            <person name="Lee Y."/>
        </authorList>
    </citation>
    <scope>NUCLEOTIDE SEQUENCE [LARGE SCALE GENOMIC DNA]</scope>
    <source>
        <strain evidence="11 12">AMJK</strain>
    </source>
</reference>
<evidence type="ECO:0000256" key="3">
    <source>
        <dbReference type="ARBA" id="ARBA00009381"/>
    </source>
</evidence>
<evidence type="ECO:0000256" key="4">
    <source>
        <dbReference type="ARBA" id="ARBA00022679"/>
    </source>
</evidence>
<evidence type="ECO:0000256" key="9">
    <source>
        <dbReference type="RuleBase" id="RU368036"/>
    </source>
</evidence>
<keyword evidence="10" id="KW-0732">Signal</keyword>
<dbReference type="SUPFAM" id="SSF56235">
    <property type="entry name" value="N-terminal nucleophile aminohydrolases (Ntn hydrolases)"/>
    <property type="match status" value="1"/>
</dbReference>
<comment type="subunit">
    <text evidence="9">This enzyme consists of two polypeptide chains, which are synthesized in precursor form from a single polypeptide.</text>
</comment>
<name>A0ABU0XVX0_9BURK</name>
<keyword evidence="4 9" id="KW-0808">Transferase</keyword>
<proteinExistence type="inferred from homology"/>
<keyword evidence="9" id="KW-0317">Glutathione biosynthesis</keyword>
<dbReference type="PRINTS" id="PR01210">
    <property type="entry name" value="GGTRANSPTASE"/>
</dbReference>
<evidence type="ECO:0000313" key="11">
    <source>
        <dbReference type="EMBL" id="MDQ4627706.1"/>
    </source>
</evidence>
<comment type="catalytic activity">
    <reaction evidence="8 9">
        <text>an N-terminal (5-L-glutamyl)-[peptide] + an alpha-amino acid = 5-L-glutamyl amino acid + an N-terminal L-alpha-aminoacyl-[peptide]</text>
        <dbReference type="Rhea" id="RHEA:23904"/>
        <dbReference type="Rhea" id="RHEA-COMP:9780"/>
        <dbReference type="Rhea" id="RHEA-COMP:9795"/>
        <dbReference type="ChEBI" id="CHEBI:77644"/>
        <dbReference type="ChEBI" id="CHEBI:78597"/>
        <dbReference type="ChEBI" id="CHEBI:78599"/>
        <dbReference type="ChEBI" id="CHEBI:78608"/>
        <dbReference type="EC" id="2.3.2.2"/>
    </reaction>
</comment>
<dbReference type="EMBL" id="JAVFKP010000004">
    <property type="protein sequence ID" value="MDQ4627706.1"/>
    <property type="molecule type" value="Genomic_DNA"/>
</dbReference>
<dbReference type="Gene3D" id="1.10.246.130">
    <property type="match status" value="1"/>
</dbReference>
<feature type="signal peptide" evidence="10">
    <location>
        <begin position="1"/>
        <end position="24"/>
    </location>
</feature>
<dbReference type="Proteomes" id="UP001237592">
    <property type="component" value="Unassembled WGS sequence"/>
</dbReference>
<evidence type="ECO:0000256" key="10">
    <source>
        <dbReference type="SAM" id="SignalP"/>
    </source>
</evidence>
<protein>
    <recommendedName>
        <fullName evidence="9">Glutathione hydrolase proenzyme</fullName>
        <ecNumber evidence="9">2.3.2.2</ecNumber>
        <ecNumber evidence="9">3.4.19.13</ecNumber>
    </recommendedName>
    <component>
        <recommendedName>
            <fullName evidence="9">Glutathione hydrolase large chain</fullName>
        </recommendedName>
    </component>
    <component>
        <recommendedName>
            <fullName evidence="9">Glutathione hydrolase small chain</fullName>
        </recommendedName>
    </component>
</protein>
<dbReference type="NCBIfam" id="TIGR00066">
    <property type="entry name" value="g_glut_trans"/>
    <property type="match status" value="1"/>
</dbReference>
<organism evidence="11 12">
    <name type="scientific">Janthinobacterium lividum</name>
    <dbReference type="NCBI Taxonomy" id="29581"/>
    <lineage>
        <taxon>Bacteria</taxon>
        <taxon>Pseudomonadati</taxon>
        <taxon>Pseudomonadota</taxon>
        <taxon>Betaproteobacteria</taxon>
        <taxon>Burkholderiales</taxon>
        <taxon>Oxalobacteraceae</taxon>
        <taxon>Janthinobacterium</taxon>
    </lineage>
</organism>
<dbReference type="InterPro" id="IPR043138">
    <property type="entry name" value="GGT_lsub"/>
</dbReference>
<dbReference type="InterPro" id="IPR029055">
    <property type="entry name" value="Ntn_hydrolases_N"/>
</dbReference>
<comment type="pathway">
    <text evidence="9">Sulfur metabolism; glutathione metabolism.</text>
</comment>
<keyword evidence="7 9" id="KW-0012">Acyltransferase</keyword>
<comment type="catalytic activity">
    <reaction evidence="1 9">
        <text>an S-substituted glutathione + H2O = an S-substituted L-cysteinylglycine + L-glutamate</text>
        <dbReference type="Rhea" id="RHEA:59468"/>
        <dbReference type="ChEBI" id="CHEBI:15377"/>
        <dbReference type="ChEBI" id="CHEBI:29985"/>
        <dbReference type="ChEBI" id="CHEBI:90779"/>
        <dbReference type="ChEBI" id="CHEBI:143103"/>
        <dbReference type="EC" id="3.4.19.13"/>
    </reaction>
</comment>
<dbReference type="InterPro" id="IPR000101">
    <property type="entry name" value="GGT_peptidase"/>
</dbReference>
<dbReference type="RefSeq" id="WP_176382293.1">
    <property type="nucleotide sequence ID" value="NZ_CP049828.1"/>
</dbReference>